<reference evidence="6 7" key="1">
    <citation type="submission" date="2013-06" db="EMBL/GenBank/DDBJ databases">
        <title>Rumen cellulosomics: divergent fiber-degrading strategies revealed by comparative genome-wide analysis of six Ruminococcal strains.</title>
        <authorList>
            <person name="Dassa B."/>
            <person name="Borovok I."/>
            <person name="Lamed R."/>
            <person name="Flint H."/>
            <person name="Yeoman C.J."/>
            <person name="White B."/>
            <person name="Bayer E.A."/>
        </authorList>
    </citation>
    <scope>NUCLEOTIDE SEQUENCE [LARGE SCALE GENOMIC DNA]</scope>
    <source>
        <strain evidence="6 7">SY3</strain>
    </source>
</reference>
<dbReference type="InterPro" id="IPR005510">
    <property type="entry name" value="Csm4"/>
</dbReference>
<sequence length="312" mass="35116">MRYDLLRLEFSTPVHFGSGRLDTAEITFCADRLFSAICIEALKKGGEEYLMKIYECVRNGKLLLSDGLPYIGDTYYIPKPVIHIEHSRDDSSSVLKKAFKKLSYIPVDKTGDFIKGDIDPESENGKFSNIGRFGKRYLVAVRNGKEDSLPYRVGDFTFAENSGLYIILGCEDDDLYYDMSKLIEAIGYSGIGGKISSGMGKFSVKPKKMPEGFLRAFEGEHDRYISLSVCMAKNDELEAILENAGYVMLKRSGFINSYTYADNFQKKSDFYCFAAGACFEKKFEGDVFDVSQGGAHPVWRYAKPMLMGVDIR</sequence>
<protein>
    <recommendedName>
        <fullName evidence="2">CRISPR system Cms protein Csm4</fullName>
    </recommendedName>
</protein>
<dbReference type="GO" id="GO:0051607">
    <property type="term" value="P:defense response to virus"/>
    <property type="evidence" value="ECO:0007669"/>
    <property type="project" value="UniProtKB-KW"/>
</dbReference>
<organism evidence="6 7">
    <name type="scientific">Ruminococcus albus SY3</name>
    <dbReference type="NCBI Taxonomy" id="1341156"/>
    <lineage>
        <taxon>Bacteria</taxon>
        <taxon>Bacillati</taxon>
        <taxon>Bacillota</taxon>
        <taxon>Clostridia</taxon>
        <taxon>Eubacteriales</taxon>
        <taxon>Oscillospiraceae</taxon>
        <taxon>Ruminococcus</taxon>
    </lineage>
</organism>
<accession>A0A011UGW7</accession>
<dbReference type="GO" id="GO:0003723">
    <property type="term" value="F:RNA binding"/>
    <property type="evidence" value="ECO:0007669"/>
    <property type="project" value="UniProtKB-KW"/>
</dbReference>
<evidence type="ECO:0000256" key="3">
    <source>
        <dbReference type="ARBA" id="ARBA00022884"/>
    </source>
</evidence>
<dbReference type="NCBIfam" id="TIGR01903">
    <property type="entry name" value="cas5_csm4"/>
    <property type="match status" value="1"/>
</dbReference>
<dbReference type="InterPro" id="IPR040932">
    <property type="entry name" value="Csm4_C"/>
</dbReference>
<evidence type="ECO:0000256" key="1">
    <source>
        <dbReference type="ARBA" id="ARBA00005772"/>
    </source>
</evidence>
<feature type="domain" description="Csm4 C-terminal" evidence="5">
    <location>
        <begin position="221"/>
        <end position="309"/>
    </location>
</feature>
<dbReference type="RefSeq" id="WP_037287276.1">
    <property type="nucleotide sequence ID" value="NZ_JEOB01000002.1"/>
</dbReference>
<comment type="caution">
    <text evidence="6">The sequence shown here is derived from an EMBL/GenBank/DDBJ whole genome shotgun (WGS) entry which is preliminary data.</text>
</comment>
<keyword evidence="3" id="KW-0694">RNA-binding</keyword>
<name>A0A011UGW7_RUMAL</name>
<keyword evidence="4" id="KW-0051">Antiviral defense</keyword>
<dbReference type="AlphaFoldDB" id="A0A011UGW7"/>
<evidence type="ECO:0000313" key="7">
    <source>
        <dbReference type="Proteomes" id="UP000021369"/>
    </source>
</evidence>
<comment type="similarity">
    <text evidence="1">Belongs to the CRISPR-associated Csm4 family.</text>
</comment>
<evidence type="ECO:0000313" key="6">
    <source>
        <dbReference type="EMBL" id="EXM39919.1"/>
    </source>
</evidence>
<dbReference type="Proteomes" id="UP000021369">
    <property type="component" value="Unassembled WGS sequence"/>
</dbReference>
<proteinExistence type="inferred from homology"/>
<keyword evidence="7" id="KW-1185">Reference proteome</keyword>
<dbReference type="EMBL" id="JEOB01000002">
    <property type="protein sequence ID" value="EXM39919.1"/>
    <property type="molecule type" value="Genomic_DNA"/>
</dbReference>
<gene>
    <name evidence="6" type="ORF">RASY3_09440</name>
</gene>
<dbReference type="PATRIC" id="fig|1341156.4.peg.1186"/>
<evidence type="ECO:0000259" key="5">
    <source>
        <dbReference type="Pfam" id="PF17953"/>
    </source>
</evidence>
<evidence type="ECO:0000256" key="2">
    <source>
        <dbReference type="ARBA" id="ARBA00016109"/>
    </source>
</evidence>
<dbReference type="Pfam" id="PF17953">
    <property type="entry name" value="Csm4_C"/>
    <property type="match status" value="1"/>
</dbReference>
<evidence type="ECO:0000256" key="4">
    <source>
        <dbReference type="ARBA" id="ARBA00023118"/>
    </source>
</evidence>